<dbReference type="InterPro" id="IPR029056">
    <property type="entry name" value="Ribokinase-like"/>
</dbReference>
<dbReference type="Pfam" id="PF00294">
    <property type="entry name" value="PfkB"/>
    <property type="match status" value="1"/>
</dbReference>
<comment type="caution">
    <text evidence="5">The sequence shown here is derived from an EMBL/GenBank/DDBJ whole genome shotgun (WGS) entry which is preliminary data.</text>
</comment>
<name>A0A1Y4QWJ8_9ENTE</name>
<dbReference type="PANTHER" id="PTHR43320">
    <property type="entry name" value="SUGAR KINASE"/>
    <property type="match status" value="1"/>
</dbReference>
<accession>A0A1Y4QWJ8</accession>
<dbReference type="Gene3D" id="3.40.1190.20">
    <property type="match status" value="1"/>
</dbReference>
<gene>
    <name evidence="5" type="ORF">B5E88_09115</name>
</gene>
<comment type="similarity">
    <text evidence="1">Belongs to the carbohydrate kinase PfkB family.</text>
</comment>
<evidence type="ECO:0000256" key="1">
    <source>
        <dbReference type="ARBA" id="ARBA00010688"/>
    </source>
</evidence>
<dbReference type="RefSeq" id="WP_087215578.1">
    <property type="nucleotide sequence ID" value="NZ_JBECZD010000011.1"/>
</dbReference>
<evidence type="ECO:0000256" key="2">
    <source>
        <dbReference type="ARBA" id="ARBA00022679"/>
    </source>
</evidence>
<proteinExistence type="inferred from homology"/>
<dbReference type="GO" id="GO:0016301">
    <property type="term" value="F:kinase activity"/>
    <property type="evidence" value="ECO:0007669"/>
    <property type="project" value="UniProtKB-KW"/>
</dbReference>
<dbReference type="PANTHER" id="PTHR43320:SF2">
    <property type="entry name" value="2-DEHYDRO-3-DEOXYGLUCONOKINASE_2-DEHYDRO-3-DEOXYGALACTONOKINASE"/>
    <property type="match status" value="1"/>
</dbReference>
<evidence type="ECO:0000256" key="3">
    <source>
        <dbReference type="ARBA" id="ARBA00022777"/>
    </source>
</evidence>
<dbReference type="AlphaFoldDB" id="A0A1Y4QWJ8"/>
<dbReference type="InterPro" id="IPR052700">
    <property type="entry name" value="Carb_kinase_PfkB-like"/>
</dbReference>
<keyword evidence="3 5" id="KW-0418">Kinase</keyword>
<dbReference type="CDD" id="cd01166">
    <property type="entry name" value="KdgK"/>
    <property type="match status" value="1"/>
</dbReference>
<organism evidence="5 6">
    <name type="scientific">Enterococcus cecorum</name>
    <dbReference type="NCBI Taxonomy" id="44008"/>
    <lineage>
        <taxon>Bacteria</taxon>
        <taxon>Bacillati</taxon>
        <taxon>Bacillota</taxon>
        <taxon>Bacilli</taxon>
        <taxon>Lactobacillales</taxon>
        <taxon>Enterococcaceae</taxon>
        <taxon>Enterococcus</taxon>
    </lineage>
</organism>
<sequence length="331" mass="36988">MAKVLTLGEIMLRLSTVEIRLAETSEMQAHYGGGEANVAISLANFGHQAYFASKVPDNALGLAVKRHLNRFGVHTDYLLFGGQRLGIYFLEQGVGIKAANVIYNRAFSSFSQMTANEWERMDLFAGIDLFHLSGITPALSPAWLELLIKLMQEAKSRGVKISFDINFRGKLWSQAQAAEALKQILPYVDYLSAGRLDAKYLLGIKHAELLPLEQCYQEMQRLYPNIQVIYSTNRTILSAKHNQLQGTLYYQNAYYESKVIDIPEIVDRVGGGDAYSAGILHGLLSEYEPQAIVDFATAASALKHMVYGDCNQFTLEEVQAYLKNDSSKINR</sequence>
<evidence type="ECO:0000313" key="5">
    <source>
        <dbReference type="EMBL" id="OUQ09695.1"/>
    </source>
</evidence>
<reference evidence="6" key="1">
    <citation type="submission" date="2017-04" db="EMBL/GenBank/DDBJ databases">
        <title>Function of individual gut microbiota members based on whole genome sequencing of pure cultures obtained from chicken caecum.</title>
        <authorList>
            <person name="Medvecky M."/>
            <person name="Cejkova D."/>
            <person name="Polansky O."/>
            <person name="Karasova D."/>
            <person name="Kubasova T."/>
            <person name="Cizek A."/>
            <person name="Rychlik I."/>
        </authorList>
    </citation>
    <scope>NUCLEOTIDE SEQUENCE [LARGE SCALE GENOMIC DNA]</scope>
    <source>
        <strain evidence="6">An144</strain>
    </source>
</reference>
<dbReference type="InterPro" id="IPR011611">
    <property type="entry name" value="PfkB_dom"/>
</dbReference>
<evidence type="ECO:0000259" key="4">
    <source>
        <dbReference type="Pfam" id="PF00294"/>
    </source>
</evidence>
<dbReference type="Proteomes" id="UP000196074">
    <property type="component" value="Unassembled WGS sequence"/>
</dbReference>
<protein>
    <submittedName>
        <fullName evidence="5">2-dehydro-3-deoxygluconokinase</fullName>
    </submittedName>
</protein>
<dbReference type="EMBL" id="NFLC01000018">
    <property type="protein sequence ID" value="OUQ09695.1"/>
    <property type="molecule type" value="Genomic_DNA"/>
</dbReference>
<keyword evidence="2" id="KW-0808">Transferase</keyword>
<evidence type="ECO:0000313" key="6">
    <source>
        <dbReference type="Proteomes" id="UP000196074"/>
    </source>
</evidence>
<feature type="domain" description="Carbohydrate kinase PfkB" evidence="4">
    <location>
        <begin position="1"/>
        <end position="308"/>
    </location>
</feature>
<dbReference type="SUPFAM" id="SSF53613">
    <property type="entry name" value="Ribokinase-like"/>
    <property type="match status" value="1"/>
</dbReference>